<dbReference type="EMBL" id="JABBHF010000020">
    <property type="protein sequence ID" value="NMH89979.1"/>
    <property type="molecule type" value="Genomic_DNA"/>
</dbReference>
<dbReference type="Gene3D" id="1.10.260.40">
    <property type="entry name" value="lambda repressor-like DNA-binding domains"/>
    <property type="match status" value="1"/>
</dbReference>
<reference evidence="3 4" key="1">
    <citation type="submission" date="2020-04" db="EMBL/GenBank/DDBJ databases">
        <title>A Flavivirga sp. nov.</title>
        <authorList>
            <person name="Sun X."/>
        </authorList>
    </citation>
    <scope>NUCLEOTIDE SEQUENCE [LARGE SCALE GENOMIC DNA]</scope>
    <source>
        <strain evidence="3 4">Y03</strain>
    </source>
</reference>
<evidence type="ECO:0000313" key="4">
    <source>
        <dbReference type="Proteomes" id="UP000746690"/>
    </source>
</evidence>
<dbReference type="InterPro" id="IPR001387">
    <property type="entry name" value="Cro/C1-type_HTH"/>
</dbReference>
<sequence>MKKKYKDEVLVLFGKKLKELRLKKKLSLRALEKECDIDNSYISKIEHGKANISFHTITELAGAFKVHPKELFNFEHEWKDEAFM</sequence>
<evidence type="ECO:0000256" key="1">
    <source>
        <dbReference type="ARBA" id="ARBA00023125"/>
    </source>
</evidence>
<dbReference type="InterPro" id="IPR010982">
    <property type="entry name" value="Lambda_DNA-bd_dom_sf"/>
</dbReference>
<feature type="domain" description="HTH cro/C1-type" evidence="2">
    <location>
        <begin position="17"/>
        <end position="71"/>
    </location>
</feature>
<name>A0ABX1S5G6_9FLAO</name>
<dbReference type="PANTHER" id="PTHR46797">
    <property type="entry name" value="HTH-TYPE TRANSCRIPTIONAL REGULATOR"/>
    <property type="match status" value="1"/>
</dbReference>
<dbReference type="PANTHER" id="PTHR46797:SF1">
    <property type="entry name" value="METHYLPHOSPHONATE SYNTHASE"/>
    <property type="match status" value="1"/>
</dbReference>
<protein>
    <submittedName>
        <fullName evidence="3">Helix-turn-helix transcriptional regulator</fullName>
    </submittedName>
</protein>
<comment type="caution">
    <text evidence="3">The sequence shown here is derived from an EMBL/GenBank/DDBJ whole genome shotgun (WGS) entry which is preliminary data.</text>
</comment>
<dbReference type="PROSITE" id="PS50943">
    <property type="entry name" value="HTH_CROC1"/>
    <property type="match status" value="1"/>
</dbReference>
<dbReference type="SMART" id="SM00530">
    <property type="entry name" value="HTH_XRE"/>
    <property type="match status" value="1"/>
</dbReference>
<gene>
    <name evidence="3" type="ORF">HHX25_20955</name>
</gene>
<dbReference type="RefSeq" id="WP_169677379.1">
    <property type="nucleotide sequence ID" value="NZ_JABBHF010000020.1"/>
</dbReference>
<keyword evidence="4" id="KW-1185">Reference proteome</keyword>
<dbReference type="Proteomes" id="UP000746690">
    <property type="component" value="Unassembled WGS sequence"/>
</dbReference>
<dbReference type="CDD" id="cd00093">
    <property type="entry name" value="HTH_XRE"/>
    <property type="match status" value="1"/>
</dbReference>
<organism evidence="3 4">
    <name type="scientific">Flavivirga algicola</name>
    <dbReference type="NCBI Taxonomy" id="2729136"/>
    <lineage>
        <taxon>Bacteria</taxon>
        <taxon>Pseudomonadati</taxon>
        <taxon>Bacteroidota</taxon>
        <taxon>Flavobacteriia</taxon>
        <taxon>Flavobacteriales</taxon>
        <taxon>Flavobacteriaceae</taxon>
        <taxon>Flavivirga</taxon>
    </lineage>
</organism>
<evidence type="ECO:0000313" key="3">
    <source>
        <dbReference type="EMBL" id="NMH89979.1"/>
    </source>
</evidence>
<evidence type="ECO:0000259" key="2">
    <source>
        <dbReference type="PROSITE" id="PS50943"/>
    </source>
</evidence>
<proteinExistence type="predicted"/>
<dbReference type="SUPFAM" id="SSF47413">
    <property type="entry name" value="lambda repressor-like DNA-binding domains"/>
    <property type="match status" value="1"/>
</dbReference>
<dbReference type="InterPro" id="IPR050807">
    <property type="entry name" value="TransReg_Diox_bact_type"/>
</dbReference>
<dbReference type="Pfam" id="PF01381">
    <property type="entry name" value="HTH_3"/>
    <property type="match status" value="1"/>
</dbReference>
<accession>A0ABX1S5G6</accession>
<keyword evidence="1" id="KW-0238">DNA-binding</keyword>